<reference evidence="8" key="1">
    <citation type="submission" date="2021-08" db="EMBL/GenBank/DDBJ databases">
        <title>Hoeflea bacterium WL0058 sp. nov., isolated from the sediment.</title>
        <authorList>
            <person name="Wang L."/>
            <person name="Zhang D."/>
        </authorList>
    </citation>
    <scope>NUCLEOTIDE SEQUENCE</scope>
    <source>
        <strain evidence="8">WL0058</strain>
    </source>
</reference>
<comment type="caution">
    <text evidence="8">The sequence shown here is derived from an EMBL/GenBank/DDBJ whole genome shotgun (WGS) entry which is preliminary data.</text>
</comment>
<dbReference type="PRINTS" id="PR00082">
    <property type="entry name" value="GLFDHDRGNASE"/>
</dbReference>
<dbReference type="CDD" id="cd01075">
    <property type="entry name" value="NAD_bind_Leu_Phe_Val_DH"/>
    <property type="match status" value="1"/>
</dbReference>
<accession>A0AAE3D2L8</accession>
<dbReference type="AlphaFoldDB" id="A0AAE3D2L8"/>
<dbReference type="InterPro" id="IPR016211">
    <property type="entry name" value="Glu/Phe/Leu/Val/Trp_DH_bac/arc"/>
</dbReference>
<dbReference type="PIRSF" id="PIRSF000188">
    <property type="entry name" value="Phe_leu_dh"/>
    <property type="match status" value="1"/>
</dbReference>
<keyword evidence="9" id="KW-1185">Reference proteome</keyword>
<dbReference type="PANTHER" id="PTHR42722">
    <property type="entry name" value="LEUCINE DEHYDROGENASE"/>
    <property type="match status" value="1"/>
</dbReference>
<dbReference type="InterPro" id="IPR006097">
    <property type="entry name" value="Glu/Leu/Phe/Val/Trp_DH_dimer"/>
</dbReference>
<dbReference type="Gene3D" id="3.40.50.720">
    <property type="entry name" value="NAD(P)-binding Rossmann-like Domain"/>
    <property type="match status" value="1"/>
</dbReference>
<sequence length="349" mass="37334">MFDNDAFDAHEKVLHVHDRDSGLKAIIAIHSTVMGPSAGGCRLWSYESAHEALTDALKLSKGMSYKNALAGLNLGGGKSVILGPVPDDARERLLLAFGECVEMLAGRYITAEDVGIGPADMQIMAKRTGYVSGLSPEDGVGGDPSPFTAYGIRRGIEAVAHQVFERPDLDGLRVAVQGLGGVGGNLCRELSELGAELMVADIGQDNVDRICDTYHAEPLHHEEILLAETDILAPCALGGAVTEFVAENMRARAVAGGANNQLLTKRAGYILHERGIAYAPDYVINAGGIIAVATEYFRDRSLEEMMELIDAIHDRTVDILRRVEATGEPGFLIADQMARDVIAAKRQAA</sequence>
<dbReference type="SUPFAM" id="SSF51735">
    <property type="entry name" value="NAD(P)-binding Rossmann-fold domains"/>
    <property type="match status" value="1"/>
</dbReference>
<evidence type="ECO:0000256" key="3">
    <source>
        <dbReference type="ARBA" id="ARBA00023027"/>
    </source>
</evidence>
<keyword evidence="5" id="KW-0547">Nucleotide-binding</keyword>
<dbReference type="Gene3D" id="3.40.50.10860">
    <property type="entry name" value="Leucine Dehydrogenase, chain A, domain 1"/>
    <property type="match status" value="1"/>
</dbReference>
<dbReference type="PANTHER" id="PTHR42722:SF1">
    <property type="entry name" value="VALINE DEHYDROGENASE"/>
    <property type="match status" value="1"/>
</dbReference>
<dbReference type="RefSeq" id="WP_220229472.1">
    <property type="nucleotide sequence ID" value="NZ_JAICBX010000003.1"/>
</dbReference>
<evidence type="ECO:0000256" key="4">
    <source>
        <dbReference type="PIRSR" id="PIRSR000188-1"/>
    </source>
</evidence>
<protein>
    <recommendedName>
        <fullName evidence="7">Glutamate/phenylalanine/leucine/valine/L-tryptophan dehydrogenase C-terminal domain-containing protein</fullName>
    </recommendedName>
</protein>
<feature type="active site" description="Proton donor/acceptor" evidence="4">
    <location>
        <position position="78"/>
    </location>
</feature>
<dbReference type="SUPFAM" id="SSF53223">
    <property type="entry name" value="Aminoacid dehydrogenase-like, N-terminal domain"/>
    <property type="match status" value="1"/>
</dbReference>
<evidence type="ECO:0000256" key="1">
    <source>
        <dbReference type="ARBA" id="ARBA00006382"/>
    </source>
</evidence>
<dbReference type="InterPro" id="IPR006095">
    <property type="entry name" value="Glu/Leu/Phe/Val/Trp_DH"/>
</dbReference>
<dbReference type="Pfam" id="PF00208">
    <property type="entry name" value="ELFV_dehydrog"/>
    <property type="match status" value="1"/>
</dbReference>
<organism evidence="8 9">
    <name type="scientific">Flavimaribacter sediminis</name>
    <dbReference type="NCBI Taxonomy" id="2865987"/>
    <lineage>
        <taxon>Bacteria</taxon>
        <taxon>Pseudomonadati</taxon>
        <taxon>Pseudomonadota</taxon>
        <taxon>Alphaproteobacteria</taxon>
        <taxon>Hyphomicrobiales</taxon>
        <taxon>Rhizobiaceae</taxon>
        <taxon>Flavimaribacter</taxon>
    </lineage>
</organism>
<evidence type="ECO:0000256" key="6">
    <source>
        <dbReference type="RuleBase" id="RU004417"/>
    </source>
</evidence>
<dbReference type="Pfam" id="PF02812">
    <property type="entry name" value="ELFV_dehydrog_N"/>
    <property type="match status" value="1"/>
</dbReference>
<evidence type="ECO:0000313" key="8">
    <source>
        <dbReference type="EMBL" id="MBW8638738.1"/>
    </source>
</evidence>
<keyword evidence="2 6" id="KW-0560">Oxidoreductase</keyword>
<dbReference type="InterPro" id="IPR006096">
    <property type="entry name" value="Glu/Leu/Phe/Val/Trp_DH_C"/>
</dbReference>
<dbReference type="GO" id="GO:0000166">
    <property type="term" value="F:nucleotide binding"/>
    <property type="evidence" value="ECO:0007669"/>
    <property type="project" value="UniProtKB-KW"/>
</dbReference>
<dbReference type="GO" id="GO:0016639">
    <property type="term" value="F:oxidoreductase activity, acting on the CH-NH2 group of donors, NAD or NADP as acceptor"/>
    <property type="evidence" value="ECO:0007669"/>
    <property type="project" value="InterPro"/>
</dbReference>
<dbReference type="InterPro" id="IPR036291">
    <property type="entry name" value="NAD(P)-bd_dom_sf"/>
</dbReference>
<dbReference type="Proteomes" id="UP001196509">
    <property type="component" value="Unassembled WGS sequence"/>
</dbReference>
<evidence type="ECO:0000313" key="9">
    <source>
        <dbReference type="Proteomes" id="UP001196509"/>
    </source>
</evidence>
<dbReference type="SMART" id="SM00839">
    <property type="entry name" value="ELFV_dehydrog"/>
    <property type="match status" value="1"/>
</dbReference>
<evidence type="ECO:0000256" key="5">
    <source>
        <dbReference type="PIRSR" id="PIRSR000188-2"/>
    </source>
</evidence>
<evidence type="ECO:0000256" key="2">
    <source>
        <dbReference type="ARBA" id="ARBA00023002"/>
    </source>
</evidence>
<dbReference type="InterPro" id="IPR046346">
    <property type="entry name" value="Aminoacid_DH-like_N_sf"/>
</dbReference>
<evidence type="ECO:0000259" key="7">
    <source>
        <dbReference type="SMART" id="SM00839"/>
    </source>
</evidence>
<gene>
    <name evidence="8" type="ORF">K1W69_16190</name>
</gene>
<keyword evidence="3 5" id="KW-0520">NAD</keyword>
<comment type="similarity">
    <text evidence="1 6">Belongs to the Glu/Leu/Phe/Val dehydrogenases family.</text>
</comment>
<feature type="binding site" evidence="5">
    <location>
        <begin position="178"/>
        <end position="183"/>
    </location>
    <ligand>
        <name>NAD(+)</name>
        <dbReference type="ChEBI" id="CHEBI:57540"/>
    </ligand>
</feature>
<dbReference type="GO" id="GO:0006520">
    <property type="term" value="P:amino acid metabolic process"/>
    <property type="evidence" value="ECO:0007669"/>
    <property type="project" value="InterPro"/>
</dbReference>
<dbReference type="EMBL" id="JAICBX010000003">
    <property type="protein sequence ID" value="MBW8638738.1"/>
    <property type="molecule type" value="Genomic_DNA"/>
</dbReference>
<proteinExistence type="inferred from homology"/>
<name>A0AAE3D2L8_9HYPH</name>
<feature type="domain" description="Glutamate/phenylalanine/leucine/valine/L-tryptophan dehydrogenase C-terminal" evidence="7">
    <location>
        <begin position="142"/>
        <end position="348"/>
    </location>
</feature>